<dbReference type="RefSeq" id="WP_066724054.1">
    <property type="nucleotide sequence ID" value="NZ_JBHSLU010000127.1"/>
</dbReference>
<dbReference type="Proteomes" id="UP001596060">
    <property type="component" value="Unassembled WGS sequence"/>
</dbReference>
<evidence type="ECO:0000313" key="2">
    <source>
        <dbReference type="Proteomes" id="UP001596060"/>
    </source>
</evidence>
<comment type="caution">
    <text evidence="1">The sequence shown here is derived from an EMBL/GenBank/DDBJ whole genome shotgun (WGS) entry which is preliminary data.</text>
</comment>
<gene>
    <name evidence="1" type="ORF">ACFPN9_27030</name>
</gene>
<evidence type="ECO:0000313" key="1">
    <source>
        <dbReference type="EMBL" id="MFC5508889.1"/>
    </source>
</evidence>
<dbReference type="EMBL" id="JBHSLU010000127">
    <property type="protein sequence ID" value="MFC5508889.1"/>
    <property type="molecule type" value="Genomic_DNA"/>
</dbReference>
<keyword evidence="2" id="KW-1185">Reference proteome</keyword>
<evidence type="ECO:0008006" key="3">
    <source>
        <dbReference type="Google" id="ProtNLM"/>
    </source>
</evidence>
<accession>A0ABW0P8B7</accession>
<sequence>MKHRSAADFIPSFEIDESELALLPEAGTAAPEPEIELPAFLPRTPREPPPDLDAIFENGRQAGLAEARAEAQAAAARQTQAAEAALEQARLAWAEAVATPLAAELPRALAALGESLAETTGRLLRPFLERELSDAASRALIDQIRPLLSGGDGAVIRVSGPADLLATLRGVFPAGTAVEFAETEAVDVSIVLGETVIETRIAAWVARLRGQGPDRRRRPAA</sequence>
<reference evidence="2" key="1">
    <citation type="journal article" date="2019" name="Int. J. Syst. Evol. Microbiol.">
        <title>The Global Catalogue of Microorganisms (GCM) 10K type strain sequencing project: providing services to taxonomists for standard genome sequencing and annotation.</title>
        <authorList>
            <consortium name="The Broad Institute Genomics Platform"/>
            <consortium name="The Broad Institute Genome Sequencing Center for Infectious Disease"/>
            <person name="Wu L."/>
            <person name="Ma J."/>
        </authorList>
    </citation>
    <scope>NUCLEOTIDE SEQUENCE [LARGE SCALE GENOMIC DNA]</scope>
    <source>
        <strain evidence="2">CCUG 43117</strain>
    </source>
</reference>
<name>A0ABW0P8B7_9HYPH</name>
<protein>
    <recommendedName>
        <fullName evidence="3">Flagellar assembly protein FliH/Type III secretion system HrpE domain-containing protein</fullName>
    </recommendedName>
</protein>
<proteinExistence type="predicted"/>
<organism evidence="1 2">
    <name type="scientific">Bosea massiliensis</name>
    <dbReference type="NCBI Taxonomy" id="151419"/>
    <lineage>
        <taxon>Bacteria</taxon>
        <taxon>Pseudomonadati</taxon>
        <taxon>Pseudomonadota</taxon>
        <taxon>Alphaproteobacteria</taxon>
        <taxon>Hyphomicrobiales</taxon>
        <taxon>Boseaceae</taxon>
        <taxon>Bosea</taxon>
    </lineage>
</organism>